<evidence type="ECO:0000256" key="7">
    <source>
        <dbReference type="ARBA" id="ARBA00022989"/>
    </source>
</evidence>
<dbReference type="Proteomes" id="UP000250321">
    <property type="component" value="Unassembled WGS sequence"/>
</dbReference>
<protein>
    <submittedName>
        <fullName evidence="12">Palmitoyl-monogalactosyldiacylglycerol delta-7 desaturase chloroplastic</fullName>
    </submittedName>
</protein>
<name>A0A314UV04_PRUYE</name>
<reference evidence="12 13" key="1">
    <citation type="submission" date="2018-02" db="EMBL/GenBank/DDBJ databases">
        <title>Draft genome of wild Prunus yedoensis var. nudiflora.</title>
        <authorList>
            <person name="Baek S."/>
            <person name="Kim J.-H."/>
            <person name="Choi K."/>
            <person name="Kim G.-B."/>
            <person name="Cho A."/>
            <person name="Jang H."/>
            <person name="Shin C.-H."/>
            <person name="Yu H.-J."/>
            <person name="Mun J.-H."/>
        </authorList>
    </citation>
    <scope>NUCLEOTIDE SEQUENCE [LARGE SCALE GENOMIC DNA]</scope>
    <source>
        <strain evidence="13">cv. Jeju island</strain>
        <tissue evidence="12">Leaf</tissue>
    </source>
</reference>
<evidence type="ECO:0000256" key="5">
    <source>
        <dbReference type="ARBA" id="ARBA00022692"/>
    </source>
</evidence>
<keyword evidence="10" id="KW-0472">Membrane</keyword>
<keyword evidence="7" id="KW-1133">Transmembrane helix</keyword>
<evidence type="ECO:0000256" key="10">
    <source>
        <dbReference type="ARBA" id="ARBA00023136"/>
    </source>
</evidence>
<accession>A0A314UV04</accession>
<proteinExistence type="inferred from homology"/>
<dbReference type="PANTHER" id="PTHR11351:SF31">
    <property type="entry name" value="DESATURASE 1, ISOFORM A-RELATED"/>
    <property type="match status" value="1"/>
</dbReference>
<keyword evidence="11" id="KW-0275">Fatty acid biosynthesis</keyword>
<evidence type="ECO:0000313" key="12">
    <source>
        <dbReference type="EMBL" id="PQM40646.1"/>
    </source>
</evidence>
<comment type="subcellular location">
    <subcellularLocation>
        <location evidence="1">Membrane</location>
        <topology evidence="1">Multi-pass membrane protein</topology>
    </subcellularLocation>
</comment>
<sequence>MAHGEGWHNNHHAFDFSAQHRFEWWQIDLTWYVIRVLQAVGLATDVKLSTETQKKRKALYKKKISKDRLETIVNNGKL</sequence>
<evidence type="ECO:0000256" key="9">
    <source>
        <dbReference type="ARBA" id="ARBA00023098"/>
    </source>
</evidence>
<comment type="pathway">
    <text evidence="2">Lipid metabolism.</text>
</comment>
<comment type="caution">
    <text evidence="12">The sequence shown here is derived from an EMBL/GenBank/DDBJ whole genome shotgun (WGS) entry which is preliminary data.</text>
</comment>
<organism evidence="12 13">
    <name type="scientific">Prunus yedoensis var. nudiflora</name>
    <dbReference type="NCBI Taxonomy" id="2094558"/>
    <lineage>
        <taxon>Eukaryota</taxon>
        <taxon>Viridiplantae</taxon>
        <taxon>Streptophyta</taxon>
        <taxon>Embryophyta</taxon>
        <taxon>Tracheophyta</taxon>
        <taxon>Spermatophyta</taxon>
        <taxon>Magnoliopsida</taxon>
        <taxon>eudicotyledons</taxon>
        <taxon>Gunneridae</taxon>
        <taxon>Pentapetalae</taxon>
        <taxon>rosids</taxon>
        <taxon>fabids</taxon>
        <taxon>Rosales</taxon>
        <taxon>Rosaceae</taxon>
        <taxon>Amygdaloideae</taxon>
        <taxon>Amygdaleae</taxon>
        <taxon>Prunus</taxon>
    </lineage>
</organism>
<dbReference type="InterPro" id="IPR015876">
    <property type="entry name" value="Acyl-CoA_DS"/>
</dbReference>
<evidence type="ECO:0000256" key="11">
    <source>
        <dbReference type="ARBA" id="ARBA00023160"/>
    </source>
</evidence>
<evidence type="ECO:0000256" key="3">
    <source>
        <dbReference type="ARBA" id="ARBA00009295"/>
    </source>
</evidence>
<dbReference type="STRING" id="2094558.A0A314UV04"/>
<dbReference type="OrthoDB" id="10260134at2759"/>
<evidence type="ECO:0000256" key="6">
    <source>
        <dbReference type="ARBA" id="ARBA00022832"/>
    </source>
</evidence>
<dbReference type="GO" id="GO:0005789">
    <property type="term" value="C:endoplasmic reticulum membrane"/>
    <property type="evidence" value="ECO:0007669"/>
    <property type="project" value="TreeGrafter"/>
</dbReference>
<evidence type="ECO:0000256" key="1">
    <source>
        <dbReference type="ARBA" id="ARBA00004141"/>
    </source>
</evidence>
<keyword evidence="9" id="KW-0443">Lipid metabolism</keyword>
<keyword evidence="13" id="KW-1185">Reference proteome</keyword>
<evidence type="ECO:0000313" key="13">
    <source>
        <dbReference type="Proteomes" id="UP000250321"/>
    </source>
</evidence>
<dbReference type="GO" id="GO:0042761">
    <property type="term" value="P:very long-chain fatty acid biosynthetic process"/>
    <property type="evidence" value="ECO:0007669"/>
    <property type="project" value="TreeGrafter"/>
</dbReference>
<keyword evidence="6" id="KW-0276">Fatty acid metabolism</keyword>
<gene>
    <name evidence="12" type="ORF">Pyn_20244</name>
</gene>
<comment type="similarity">
    <text evidence="3">Belongs to the fatty acid desaturase type 1 family.</text>
</comment>
<dbReference type="GO" id="GO:0016717">
    <property type="term" value="F:oxidoreductase activity, acting on paired donors, with oxidation of a pair of donors resulting in the reduction of molecular oxygen to two molecules of water"/>
    <property type="evidence" value="ECO:0007669"/>
    <property type="project" value="InterPro"/>
</dbReference>
<dbReference type="PANTHER" id="PTHR11351">
    <property type="entry name" value="ACYL-COA DESATURASE"/>
    <property type="match status" value="1"/>
</dbReference>
<dbReference type="EMBL" id="PJQY01003049">
    <property type="protein sequence ID" value="PQM40646.1"/>
    <property type="molecule type" value="Genomic_DNA"/>
</dbReference>
<evidence type="ECO:0000256" key="8">
    <source>
        <dbReference type="ARBA" id="ARBA00023002"/>
    </source>
</evidence>
<keyword evidence="8" id="KW-0560">Oxidoreductase</keyword>
<dbReference type="AlphaFoldDB" id="A0A314UV04"/>
<keyword evidence="4" id="KW-0444">Lipid biosynthesis</keyword>
<evidence type="ECO:0000256" key="4">
    <source>
        <dbReference type="ARBA" id="ARBA00022516"/>
    </source>
</evidence>
<evidence type="ECO:0000256" key="2">
    <source>
        <dbReference type="ARBA" id="ARBA00005189"/>
    </source>
</evidence>
<keyword evidence="5" id="KW-0812">Transmembrane</keyword>